<keyword evidence="3 6" id="KW-0479">Metal-binding</keyword>
<dbReference type="SUPFAM" id="SSF51197">
    <property type="entry name" value="Clavaminate synthase-like"/>
    <property type="match status" value="1"/>
</dbReference>
<comment type="similarity">
    <text evidence="2 6">Belongs to the iron/ascorbate-dependent oxidoreductase family.</text>
</comment>
<comment type="cofactor">
    <cofactor evidence="1">
        <name>Fe cation</name>
        <dbReference type="ChEBI" id="CHEBI:24875"/>
    </cofactor>
</comment>
<evidence type="ECO:0000313" key="9">
    <source>
        <dbReference type="Proteomes" id="UP001054252"/>
    </source>
</evidence>
<keyword evidence="5 6" id="KW-0408">Iron</keyword>
<protein>
    <recommendedName>
        <fullName evidence="7">Fe2OG dioxygenase domain-containing protein</fullName>
    </recommendedName>
</protein>
<evidence type="ECO:0000256" key="6">
    <source>
        <dbReference type="RuleBase" id="RU003682"/>
    </source>
</evidence>
<dbReference type="AlphaFoldDB" id="A0AAV5K2L7"/>
<evidence type="ECO:0000259" key="7">
    <source>
        <dbReference type="PROSITE" id="PS51471"/>
    </source>
</evidence>
<sequence length="373" mass="41881">MNRALTGAGSIQESDYDRKYELKVFDESKTGVKGLLDSGLTKIPKIFVNEHRKLEKNPAPAAAESFEIPIIDLKGIAEDESLRREVIGKVRVASENWGFFQVVNHGIPVSTLDGMIDGIRRFHEQDAEVKKETYSRDYSSRKVLYNSNFDLYQAPVTNWRDSLCCIMAPSPPDPQELPAVCRDIIIEYSNKLMEFGQVMLQLLSESLGLDPNYLRDIGCAKGLCMFGHYYPACPEPDLTLGTSSHTDSGFFTVLLQDQLGGLQVLYQNQWIDVTPIHGALVVNLADLIQLITNDRFISVHHRVLAKAVGPRISMACFFRTQLPTESTAVYGPIKELLSEENPPIYRETTVKDFVSHYYSKGLNGVSALEHFKL</sequence>
<keyword evidence="9" id="KW-1185">Reference proteome</keyword>
<dbReference type="InterPro" id="IPR026992">
    <property type="entry name" value="DIOX_N"/>
</dbReference>
<dbReference type="GO" id="GO:0046872">
    <property type="term" value="F:metal ion binding"/>
    <property type="evidence" value="ECO:0007669"/>
    <property type="project" value="UniProtKB-KW"/>
</dbReference>
<evidence type="ECO:0000256" key="3">
    <source>
        <dbReference type="ARBA" id="ARBA00022723"/>
    </source>
</evidence>
<dbReference type="Gene3D" id="2.60.120.330">
    <property type="entry name" value="B-lactam Antibiotic, Isopenicillin N Synthase, Chain"/>
    <property type="match status" value="1"/>
</dbReference>
<dbReference type="InterPro" id="IPR005123">
    <property type="entry name" value="Oxoglu/Fe-dep_dioxygenase_dom"/>
</dbReference>
<dbReference type="PANTHER" id="PTHR10209:SF884">
    <property type="entry name" value="1-AMINOCYCLOPROPANE-1-CARBOXYLATE OXIDASE HOMOLOG 1-LIKE"/>
    <property type="match status" value="1"/>
</dbReference>
<keyword evidence="4 6" id="KW-0560">Oxidoreductase</keyword>
<comment type="caution">
    <text evidence="8">The sequence shown here is derived from an EMBL/GenBank/DDBJ whole genome shotgun (WGS) entry which is preliminary data.</text>
</comment>
<dbReference type="Pfam" id="PF14226">
    <property type="entry name" value="DIOX_N"/>
    <property type="match status" value="1"/>
</dbReference>
<dbReference type="InterPro" id="IPR044861">
    <property type="entry name" value="IPNS-like_FE2OG_OXY"/>
</dbReference>
<dbReference type="EMBL" id="BPVZ01000052">
    <property type="protein sequence ID" value="GKV19003.1"/>
    <property type="molecule type" value="Genomic_DNA"/>
</dbReference>
<reference evidence="8 9" key="1">
    <citation type="journal article" date="2021" name="Commun. Biol.">
        <title>The genome of Shorea leprosula (Dipterocarpaceae) highlights the ecological relevance of drought in aseasonal tropical rainforests.</title>
        <authorList>
            <person name="Ng K.K.S."/>
            <person name="Kobayashi M.J."/>
            <person name="Fawcett J.A."/>
            <person name="Hatakeyama M."/>
            <person name="Paape T."/>
            <person name="Ng C.H."/>
            <person name="Ang C.C."/>
            <person name="Tnah L.H."/>
            <person name="Lee C.T."/>
            <person name="Nishiyama T."/>
            <person name="Sese J."/>
            <person name="O'Brien M.J."/>
            <person name="Copetti D."/>
            <person name="Mohd Noor M.I."/>
            <person name="Ong R.C."/>
            <person name="Putra M."/>
            <person name="Sireger I.Z."/>
            <person name="Indrioko S."/>
            <person name="Kosugi Y."/>
            <person name="Izuno A."/>
            <person name="Isagi Y."/>
            <person name="Lee S.L."/>
            <person name="Shimizu K.K."/>
        </authorList>
    </citation>
    <scope>NUCLEOTIDE SEQUENCE [LARGE SCALE GENOMIC DNA]</scope>
    <source>
        <strain evidence="8">214</strain>
    </source>
</reference>
<evidence type="ECO:0000256" key="5">
    <source>
        <dbReference type="ARBA" id="ARBA00023004"/>
    </source>
</evidence>
<dbReference type="GO" id="GO:0051213">
    <property type="term" value="F:dioxygenase activity"/>
    <property type="evidence" value="ECO:0007669"/>
    <property type="project" value="UniProtKB-ARBA"/>
</dbReference>
<evidence type="ECO:0000313" key="8">
    <source>
        <dbReference type="EMBL" id="GKV19003.1"/>
    </source>
</evidence>
<evidence type="ECO:0000256" key="4">
    <source>
        <dbReference type="ARBA" id="ARBA00023002"/>
    </source>
</evidence>
<dbReference type="PANTHER" id="PTHR10209">
    <property type="entry name" value="OXIDOREDUCTASE, 2OG-FE II OXYGENASE FAMILY PROTEIN"/>
    <property type="match status" value="1"/>
</dbReference>
<name>A0AAV5K2L7_9ROSI</name>
<evidence type="ECO:0000256" key="1">
    <source>
        <dbReference type="ARBA" id="ARBA00001962"/>
    </source>
</evidence>
<accession>A0AAV5K2L7</accession>
<dbReference type="InterPro" id="IPR027443">
    <property type="entry name" value="IPNS-like_sf"/>
</dbReference>
<dbReference type="FunFam" id="2.60.120.330:FF:000005">
    <property type="entry name" value="1-aminocyclopropane-1-carboxylate oxidase homolog 1"/>
    <property type="match status" value="1"/>
</dbReference>
<dbReference type="PROSITE" id="PS51471">
    <property type="entry name" value="FE2OG_OXY"/>
    <property type="match status" value="1"/>
</dbReference>
<proteinExistence type="inferred from homology"/>
<organism evidence="8 9">
    <name type="scientific">Rubroshorea leprosula</name>
    <dbReference type="NCBI Taxonomy" id="152421"/>
    <lineage>
        <taxon>Eukaryota</taxon>
        <taxon>Viridiplantae</taxon>
        <taxon>Streptophyta</taxon>
        <taxon>Embryophyta</taxon>
        <taxon>Tracheophyta</taxon>
        <taxon>Spermatophyta</taxon>
        <taxon>Magnoliopsida</taxon>
        <taxon>eudicotyledons</taxon>
        <taxon>Gunneridae</taxon>
        <taxon>Pentapetalae</taxon>
        <taxon>rosids</taxon>
        <taxon>malvids</taxon>
        <taxon>Malvales</taxon>
        <taxon>Dipterocarpaceae</taxon>
        <taxon>Rubroshorea</taxon>
    </lineage>
</organism>
<gene>
    <name evidence="8" type="ORF">SLEP1_g29303</name>
</gene>
<dbReference type="Pfam" id="PF03171">
    <property type="entry name" value="2OG-FeII_Oxy"/>
    <property type="match status" value="1"/>
</dbReference>
<feature type="domain" description="Fe2OG dioxygenase" evidence="7">
    <location>
        <begin position="221"/>
        <end position="322"/>
    </location>
</feature>
<dbReference type="Proteomes" id="UP001054252">
    <property type="component" value="Unassembled WGS sequence"/>
</dbReference>
<evidence type="ECO:0000256" key="2">
    <source>
        <dbReference type="ARBA" id="ARBA00008056"/>
    </source>
</evidence>